<gene>
    <name evidence="3" type="ORF">BGZ65_002255</name>
</gene>
<evidence type="ECO:0000313" key="3">
    <source>
        <dbReference type="EMBL" id="KAG0002872.1"/>
    </source>
</evidence>
<dbReference type="InterPro" id="IPR011043">
    <property type="entry name" value="Gal_Oxase/kelch_b-propeller"/>
</dbReference>
<dbReference type="Pfam" id="PF24681">
    <property type="entry name" value="Kelch_KLHDC2_KLHL20_DRC7"/>
    <property type="match status" value="1"/>
</dbReference>
<dbReference type="Proteomes" id="UP000749646">
    <property type="component" value="Unassembled WGS sequence"/>
</dbReference>
<dbReference type="PANTHER" id="PTHR46093">
    <property type="entry name" value="ACYL-COA-BINDING DOMAIN-CONTAINING PROTEIN 5"/>
    <property type="match status" value="1"/>
</dbReference>
<evidence type="ECO:0000256" key="2">
    <source>
        <dbReference type="ARBA" id="ARBA00022737"/>
    </source>
</evidence>
<dbReference type="InterPro" id="IPR015915">
    <property type="entry name" value="Kelch-typ_b-propeller"/>
</dbReference>
<keyword evidence="1" id="KW-0880">Kelch repeat</keyword>
<organism evidence="3 4">
    <name type="scientific">Modicella reniformis</name>
    <dbReference type="NCBI Taxonomy" id="1440133"/>
    <lineage>
        <taxon>Eukaryota</taxon>
        <taxon>Fungi</taxon>
        <taxon>Fungi incertae sedis</taxon>
        <taxon>Mucoromycota</taxon>
        <taxon>Mortierellomycotina</taxon>
        <taxon>Mortierellomycetes</taxon>
        <taxon>Mortierellales</taxon>
        <taxon>Mortierellaceae</taxon>
        <taxon>Modicella</taxon>
    </lineage>
</organism>
<name>A0A9P6MJB0_9FUNG</name>
<dbReference type="SUPFAM" id="SSF50965">
    <property type="entry name" value="Galactose oxidase, central domain"/>
    <property type="match status" value="1"/>
</dbReference>
<dbReference type="Gene3D" id="2.120.10.80">
    <property type="entry name" value="Kelch-type beta propeller"/>
    <property type="match status" value="1"/>
</dbReference>
<proteinExistence type="predicted"/>
<dbReference type="PANTHER" id="PTHR46093:SF18">
    <property type="entry name" value="FIBRONECTIN TYPE-III DOMAIN-CONTAINING PROTEIN"/>
    <property type="match status" value="1"/>
</dbReference>
<comment type="caution">
    <text evidence="3">The sequence shown here is derived from an EMBL/GenBank/DDBJ whole genome shotgun (WGS) entry which is preliminary data.</text>
</comment>
<dbReference type="OrthoDB" id="2346905at2759"/>
<evidence type="ECO:0000256" key="1">
    <source>
        <dbReference type="ARBA" id="ARBA00022441"/>
    </source>
</evidence>
<evidence type="ECO:0008006" key="5">
    <source>
        <dbReference type="Google" id="ProtNLM"/>
    </source>
</evidence>
<dbReference type="AlphaFoldDB" id="A0A9P6MJB0"/>
<evidence type="ECO:0000313" key="4">
    <source>
        <dbReference type="Proteomes" id="UP000749646"/>
    </source>
</evidence>
<reference evidence="3" key="1">
    <citation type="journal article" date="2020" name="Fungal Divers.">
        <title>Resolving the Mortierellaceae phylogeny through synthesis of multi-gene phylogenetics and phylogenomics.</title>
        <authorList>
            <person name="Vandepol N."/>
            <person name="Liber J."/>
            <person name="Desiro A."/>
            <person name="Na H."/>
            <person name="Kennedy M."/>
            <person name="Barry K."/>
            <person name="Grigoriev I.V."/>
            <person name="Miller A.N."/>
            <person name="O'Donnell K."/>
            <person name="Stajich J.E."/>
            <person name="Bonito G."/>
        </authorList>
    </citation>
    <scope>NUCLEOTIDE SEQUENCE</scope>
    <source>
        <strain evidence="3">MES-2147</strain>
    </source>
</reference>
<keyword evidence="2" id="KW-0677">Repeat</keyword>
<protein>
    <recommendedName>
        <fullName evidence="5">Kelch repeat-containing protein</fullName>
    </recommendedName>
</protein>
<sequence>MSWTNLPFGGGIVTDLDTGLIYGIEDIEESPEMYKGNLDVPWKFTEFNPANKSFTNVEKRGRPYSMNWVSMVYSSAAKRIFGYEDGLHNDQATLWSYNTTSKDWTLVNVTGDIPPTRSLPCLVSAYSGKKLILAGGLGIKEPAAVLNDVYSFDVSTLAWTKLPNMPLAVWSQSCAVSGDSFIFMGGFTSPSIFDYDGENPVNNEGPAILNLTSNTWGTRYTPPGQTPSSADRTHLTLSKAGFAALAVISAAASSLITL</sequence>
<accession>A0A9P6MJB0</accession>
<keyword evidence="4" id="KW-1185">Reference proteome</keyword>
<dbReference type="EMBL" id="JAAAHW010000401">
    <property type="protein sequence ID" value="KAG0002872.1"/>
    <property type="molecule type" value="Genomic_DNA"/>
</dbReference>